<reference evidence="3 4" key="1">
    <citation type="submission" date="2023-07" db="EMBL/GenBank/DDBJ databases">
        <title>Sequencing the genomes of 1000 actinobacteria strains.</title>
        <authorList>
            <person name="Klenk H.-P."/>
        </authorList>
    </citation>
    <scope>NUCLEOTIDE SEQUENCE [LARGE SCALE GENOMIC DNA]</scope>
    <source>
        <strain evidence="3 4">DSM 43749</strain>
    </source>
</reference>
<dbReference type="PANTHER" id="PTHR35601">
    <property type="entry name" value="TOXIN RELE"/>
    <property type="match status" value="1"/>
</dbReference>
<name>A0ABU1Q2Y8_9PSEU</name>
<dbReference type="Pfam" id="PF05016">
    <property type="entry name" value="ParE_toxin"/>
    <property type="match status" value="1"/>
</dbReference>
<dbReference type="InterPro" id="IPR035093">
    <property type="entry name" value="RelE/ParE_toxin_dom_sf"/>
</dbReference>
<evidence type="ECO:0000256" key="1">
    <source>
        <dbReference type="ARBA" id="ARBA00006226"/>
    </source>
</evidence>
<dbReference type="EMBL" id="JAVDSG010000001">
    <property type="protein sequence ID" value="MDR6597251.1"/>
    <property type="molecule type" value="Genomic_DNA"/>
</dbReference>
<comment type="caution">
    <text evidence="3">The sequence shown here is derived from an EMBL/GenBank/DDBJ whole genome shotgun (WGS) entry which is preliminary data.</text>
</comment>
<gene>
    <name evidence="3" type="ORF">J2S66_005635</name>
</gene>
<dbReference type="RefSeq" id="WP_310310303.1">
    <property type="nucleotide sequence ID" value="NZ_BAAAXB010000001.1"/>
</dbReference>
<dbReference type="SUPFAM" id="SSF143011">
    <property type="entry name" value="RelE-like"/>
    <property type="match status" value="1"/>
</dbReference>
<comment type="similarity">
    <text evidence="1">Belongs to the RelE toxin family.</text>
</comment>
<dbReference type="NCBIfam" id="TIGR02385">
    <property type="entry name" value="RelE_StbE"/>
    <property type="match status" value="1"/>
</dbReference>
<accession>A0ABU1Q2Y8</accession>
<keyword evidence="2" id="KW-1277">Toxin-antitoxin system</keyword>
<evidence type="ECO:0000256" key="2">
    <source>
        <dbReference type="ARBA" id="ARBA00022649"/>
    </source>
</evidence>
<evidence type="ECO:0000313" key="3">
    <source>
        <dbReference type="EMBL" id="MDR6597251.1"/>
    </source>
</evidence>
<dbReference type="PANTHER" id="PTHR35601:SF1">
    <property type="entry name" value="TOXIN RELE"/>
    <property type="match status" value="1"/>
</dbReference>
<proteinExistence type="inferred from homology"/>
<organism evidence="3 4">
    <name type="scientific">Saccharothrix longispora</name>
    <dbReference type="NCBI Taxonomy" id="33920"/>
    <lineage>
        <taxon>Bacteria</taxon>
        <taxon>Bacillati</taxon>
        <taxon>Actinomycetota</taxon>
        <taxon>Actinomycetes</taxon>
        <taxon>Pseudonocardiales</taxon>
        <taxon>Pseudonocardiaceae</taxon>
        <taxon>Saccharothrix</taxon>
    </lineage>
</organism>
<sequence length="88" mass="9979">MSYEIEWAASALRELRKLDKQVGRRIALAVTALGTDPRPPGCRALTGRPAGVMRIRVGDHRVVYRIEDAKVLVTVVRVAHRREAYRRT</sequence>
<dbReference type="Gene3D" id="3.30.2310.20">
    <property type="entry name" value="RelE-like"/>
    <property type="match status" value="1"/>
</dbReference>
<dbReference type="InterPro" id="IPR007712">
    <property type="entry name" value="RelE/ParE_toxin"/>
</dbReference>
<protein>
    <submittedName>
        <fullName evidence="3">mRNA interferase RelE/StbE</fullName>
    </submittedName>
</protein>
<evidence type="ECO:0000313" key="4">
    <source>
        <dbReference type="Proteomes" id="UP001268819"/>
    </source>
</evidence>
<dbReference type="Proteomes" id="UP001268819">
    <property type="component" value="Unassembled WGS sequence"/>
</dbReference>
<keyword evidence="4" id="KW-1185">Reference proteome</keyword>